<dbReference type="PANTHER" id="PTHR48022">
    <property type="entry name" value="PLASTIDIC GLUCOSE TRANSPORTER 4"/>
    <property type="match status" value="1"/>
</dbReference>
<comment type="catalytic activity">
    <reaction evidence="7">
        <text>myo-inositol(out) + H(+)(out) = myo-inositol(in) + H(+)(in)</text>
        <dbReference type="Rhea" id="RHEA:60364"/>
        <dbReference type="ChEBI" id="CHEBI:15378"/>
        <dbReference type="ChEBI" id="CHEBI:17268"/>
    </reaction>
</comment>
<comment type="similarity">
    <text evidence="2 8">Belongs to the major facilitator superfamily. Sugar transporter (TC 2.A.1.1) family.</text>
</comment>
<evidence type="ECO:0000259" key="10">
    <source>
        <dbReference type="PROSITE" id="PS50850"/>
    </source>
</evidence>
<dbReference type="InterPro" id="IPR005828">
    <property type="entry name" value="MFS_sugar_transport-like"/>
</dbReference>
<dbReference type="SUPFAM" id="SSF103473">
    <property type="entry name" value="MFS general substrate transporter"/>
    <property type="match status" value="1"/>
</dbReference>
<feature type="transmembrane region" description="Helical" evidence="9">
    <location>
        <begin position="318"/>
        <end position="339"/>
    </location>
</feature>
<dbReference type="PROSITE" id="PS00216">
    <property type="entry name" value="SUGAR_TRANSPORT_1"/>
    <property type="match status" value="2"/>
</dbReference>
<dbReference type="InterPro" id="IPR036259">
    <property type="entry name" value="MFS_trans_sf"/>
</dbReference>
<evidence type="ECO:0000256" key="9">
    <source>
        <dbReference type="SAM" id="Phobius"/>
    </source>
</evidence>
<feature type="transmembrane region" description="Helical" evidence="9">
    <location>
        <begin position="346"/>
        <end position="365"/>
    </location>
</feature>
<reference evidence="11" key="1">
    <citation type="journal article" date="2019" name="Environ. Microbiol.">
        <title>Fungal ecological strategies reflected in gene transcription - a case study of two litter decomposers.</title>
        <authorList>
            <person name="Barbi F."/>
            <person name="Kohler A."/>
            <person name="Barry K."/>
            <person name="Baskaran P."/>
            <person name="Daum C."/>
            <person name="Fauchery L."/>
            <person name="Ihrmark K."/>
            <person name="Kuo A."/>
            <person name="LaButti K."/>
            <person name="Lipzen A."/>
            <person name="Morin E."/>
            <person name="Grigoriev I.V."/>
            <person name="Henrissat B."/>
            <person name="Lindahl B."/>
            <person name="Martin F."/>
        </authorList>
    </citation>
    <scope>NUCLEOTIDE SEQUENCE</scope>
    <source>
        <strain evidence="11">JB14</strain>
    </source>
</reference>
<sequence>MASAILLALKPTKYTVRYPRWLAGKPLLYMSITLASLADALFGYSQGIEAAFQVQPAFVHRMYHKDVSMHEIQTGETGVPPFIVAIAIACLNVTALLSSLCAAYVMDILGRRMSIRIGGIIYFIASFVQFFAQDLSWLIAGRSLQGIGVGFLSMTVPVLQCEISPGHSRGRFVSLEYLFLNCGYLAAAWIGYGFFFDMPSEMSWRGPYLVQSSLSLLLVAWSFFLPETPRWLIKNNFKTEDVTDIKVYETYSEILNTLEYEERESSEASWGELFTRYRKRTFIAITSQMFAQLNGVNAILHFLPENFVRAGFTVSMSLFHSGVSSILYVLGTTPTIFYVDKVGRRPFLIAGSIGLAVSLAIVGGLQRYVDGIPEGVERWRTAEGIFGGLGVYLFIFGATWGPVPWLLGAEVFPIRARAKGMALSNISDWGFNFLVAMITPILFQVFPSGYYFILVGSCVISGFVVYFFYPETAHRTLEELGELRKLRYERKAE</sequence>
<dbReference type="PROSITE" id="PS50850">
    <property type="entry name" value="MFS"/>
    <property type="match status" value="1"/>
</dbReference>
<feature type="transmembrane region" description="Helical" evidence="9">
    <location>
        <begin position="144"/>
        <end position="163"/>
    </location>
</feature>
<dbReference type="Gene3D" id="1.20.1250.20">
    <property type="entry name" value="MFS general substrate transporter like domains"/>
    <property type="match status" value="1"/>
</dbReference>
<dbReference type="InterPro" id="IPR020846">
    <property type="entry name" value="MFS_dom"/>
</dbReference>
<feature type="transmembrane region" description="Helical" evidence="9">
    <location>
        <begin position="82"/>
        <end position="106"/>
    </location>
</feature>
<feature type="transmembrane region" description="Helical" evidence="9">
    <location>
        <begin position="420"/>
        <end position="443"/>
    </location>
</feature>
<name>A0A6A4ID99_9AGAR</name>
<feature type="transmembrane region" description="Helical" evidence="9">
    <location>
        <begin position="208"/>
        <end position="225"/>
    </location>
</feature>
<feature type="transmembrane region" description="Helical" evidence="9">
    <location>
        <begin position="175"/>
        <end position="196"/>
    </location>
</feature>
<evidence type="ECO:0000256" key="1">
    <source>
        <dbReference type="ARBA" id="ARBA00004141"/>
    </source>
</evidence>
<feature type="transmembrane region" description="Helical" evidence="9">
    <location>
        <begin position="27"/>
        <end position="44"/>
    </location>
</feature>
<evidence type="ECO:0000313" key="12">
    <source>
        <dbReference type="Proteomes" id="UP000799118"/>
    </source>
</evidence>
<dbReference type="PROSITE" id="PS00217">
    <property type="entry name" value="SUGAR_TRANSPORT_2"/>
    <property type="match status" value="1"/>
</dbReference>
<feature type="transmembrane region" description="Helical" evidence="9">
    <location>
        <begin position="449"/>
        <end position="469"/>
    </location>
</feature>
<dbReference type="NCBIfam" id="TIGR00879">
    <property type="entry name" value="SP"/>
    <property type="match status" value="1"/>
</dbReference>
<evidence type="ECO:0000256" key="6">
    <source>
        <dbReference type="ARBA" id="ARBA00023136"/>
    </source>
</evidence>
<evidence type="ECO:0000256" key="3">
    <source>
        <dbReference type="ARBA" id="ARBA00022448"/>
    </source>
</evidence>
<feature type="transmembrane region" description="Helical" evidence="9">
    <location>
        <begin position="113"/>
        <end position="132"/>
    </location>
</feature>
<keyword evidence="4 9" id="KW-0812">Transmembrane</keyword>
<dbReference type="Pfam" id="PF00083">
    <property type="entry name" value="Sugar_tr"/>
    <property type="match status" value="1"/>
</dbReference>
<feature type="transmembrane region" description="Helical" evidence="9">
    <location>
        <begin position="282"/>
        <end position="303"/>
    </location>
</feature>
<keyword evidence="5 9" id="KW-1133">Transmembrane helix</keyword>
<dbReference type="AlphaFoldDB" id="A0A6A4ID99"/>
<dbReference type="GO" id="GO:0005351">
    <property type="term" value="F:carbohydrate:proton symporter activity"/>
    <property type="evidence" value="ECO:0007669"/>
    <property type="project" value="TreeGrafter"/>
</dbReference>
<feature type="domain" description="Major facilitator superfamily (MFS) profile" evidence="10">
    <location>
        <begin position="31"/>
        <end position="473"/>
    </location>
</feature>
<proteinExistence type="inferred from homology"/>
<dbReference type="PRINTS" id="PR00171">
    <property type="entry name" value="SUGRTRNSPORT"/>
</dbReference>
<dbReference type="InterPro" id="IPR003663">
    <property type="entry name" value="Sugar/inositol_transpt"/>
</dbReference>
<evidence type="ECO:0000256" key="4">
    <source>
        <dbReference type="ARBA" id="ARBA00022692"/>
    </source>
</evidence>
<dbReference type="GO" id="GO:0016020">
    <property type="term" value="C:membrane"/>
    <property type="evidence" value="ECO:0007669"/>
    <property type="project" value="UniProtKB-SubCell"/>
</dbReference>
<evidence type="ECO:0000313" key="11">
    <source>
        <dbReference type="EMBL" id="KAE9408541.1"/>
    </source>
</evidence>
<evidence type="ECO:0000256" key="7">
    <source>
        <dbReference type="ARBA" id="ARBA00049119"/>
    </source>
</evidence>
<keyword evidence="12" id="KW-1185">Reference proteome</keyword>
<evidence type="ECO:0000256" key="2">
    <source>
        <dbReference type="ARBA" id="ARBA00010992"/>
    </source>
</evidence>
<protein>
    <submittedName>
        <fullName evidence="11">General substrate transporter</fullName>
    </submittedName>
</protein>
<feature type="transmembrane region" description="Helical" evidence="9">
    <location>
        <begin position="385"/>
        <end position="408"/>
    </location>
</feature>
<gene>
    <name evidence="11" type="ORF">BT96DRAFT_962595</name>
</gene>
<keyword evidence="6 9" id="KW-0472">Membrane</keyword>
<comment type="subcellular location">
    <subcellularLocation>
        <location evidence="1">Membrane</location>
        <topology evidence="1">Multi-pass membrane protein</topology>
    </subcellularLocation>
</comment>
<dbReference type="InterPro" id="IPR005829">
    <property type="entry name" value="Sugar_transporter_CS"/>
</dbReference>
<dbReference type="Proteomes" id="UP000799118">
    <property type="component" value="Unassembled WGS sequence"/>
</dbReference>
<dbReference type="EMBL" id="ML769390">
    <property type="protein sequence ID" value="KAE9408541.1"/>
    <property type="molecule type" value="Genomic_DNA"/>
</dbReference>
<dbReference type="OrthoDB" id="648285at2759"/>
<dbReference type="InterPro" id="IPR050360">
    <property type="entry name" value="MFS_Sugar_Transporters"/>
</dbReference>
<dbReference type="PANTHER" id="PTHR48022:SF74">
    <property type="entry name" value="SUGAR TRANSPORTER, PUTATIVE (AFU_ORTHOLOGUE AFUA_8G02010)-RELATED"/>
    <property type="match status" value="1"/>
</dbReference>
<keyword evidence="3 8" id="KW-0813">Transport</keyword>
<organism evidence="11 12">
    <name type="scientific">Gymnopus androsaceus JB14</name>
    <dbReference type="NCBI Taxonomy" id="1447944"/>
    <lineage>
        <taxon>Eukaryota</taxon>
        <taxon>Fungi</taxon>
        <taxon>Dikarya</taxon>
        <taxon>Basidiomycota</taxon>
        <taxon>Agaricomycotina</taxon>
        <taxon>Agaricomycetes</taxon>
        <taxon>Agaricomycetidae</taxon>
        <taxon>Agaricales</taxon>
        <taxon>Marasmiineae</taxon>
        <taxon>Omphalotaceae</taxon>
        <taxon>Gymnopus</taxon>
    </lineage>
</organism>
<evidence type="ECO:0000256" key="8">
    <source>
        <dbReference type="RuleBase" id="RU003346"/>
    </source>
</evidence>
<evidence type="ECO:0000256" key="5">
    <source>
        <dbReference type="ARBA" id="ARBA00022989"/>
    </source>
</evidence>
<accession>A0A6A4ID99</accession>